<evidence type="ECO:0000313" key="10">
    <source>
        <dbReference type="Proteomes" id="UP001431209"/>
    </source>
</evidence>
<dbReference type="GO" id="GO:0006289">
    <property type="term" value="P:nucleotide-excision repair"/>
    <property type="evidence" value="ECO:0007669"/>
    <property type="project" value="UniProtKB-UniRule"/>
</dbReference>
<dbReference type="GO" id="GO:0070628">
    <property type="term" value="F:proteasome binding"/>
    <property type="evidence" value="ECO:0007669"/>
    <property type="project" value="TreeGrafter"/>
</dbReference>
<dbReference type="Gene3D" id="1.10.8.10">
    <property type="entry name" value="DNA helicase RuvA subunit, C-terminal domain"/>
    <property type="match status" value="2"/>
</dbReference>
<dbReference type="InterPro" id="IPR004806">
    <property type="entry name" value="Rad23"/>
</dbReference>
<evidence type="ECO:0000256" key="4">
    <source>
        <dbReference type="ARBA" id="ARBA00023242"/>
    </source>
</evidence>
<keyword evidence="2 5" id="KW-0227">DNA damage</keyword>
<dbReference type="InterPro" id="IPR029071">
    <property type="entry name" value="Ubiquitin-like_domsf"/>
</dbReference>
<reference evidence="9 10" key="1">
    <citation type="submission" date="2024-03" db="EMBL/GenBank/DDBJ databases">
        <title>The Acrasis kona genome and developmental transcriptomes reveal deep origins of eukaryotic multicellular pathways.</title>
        <authorList>
            <person name="Sheikh S."/>
            <person name="Fu C.-J."/>
            <person name="Brown M.W."/>
            <person name="Baldauf S.L."/>
        </authorList>
    </citation>
    <scope>NUCLEOTIDE SEQUENCE [LARGE SCALE GENOMIC DNA]</scope>
    <source>
        <strain evidence="9 10">ATCC MYA-3509</strain>
    </source>
</reference>
<comment type="caution">
    <text evidence="9">The sequence shown here is derived from an EMBL/GenBank/DDBJ whole genome shotgun (WGS) entry which is preliminary data.</text>
</comment>
<evidence type="ECO:0000259" key="7">
    <source>
        <dbReference type="PROSITE" id="PS50030"/>
    </source>
</evidence>
<dbReference type="CDD" id="cd01805">
    <property type="entry name" value="Ubl_Rad23"/>
    <property type="match status" value="1"/>
</dbReference>
<accession>A0AAW2YK30</accession>
<dbReference type="FunFam" id="1.10.8.10:FF:000002">
    <property type="entry name" value="UV excision repair protein RAD23 homolog"/>
    <property type="match status" value="1"/>
</dbReference>
<dbReference type="SMART" id="SM00727">
    <property type="entry name" value="STI1"/>
    <property type="match status" value="1"/>
</dbReference>
<dbReference type="GO" id="GO:0043130">
    <property type="term" value="F:ubiquitin binding"/>
    <property type="evidence" value="ECO:0007669"/>
    <property type="project" value="UniProtKB-UniRule"/>
</dbReference>
<dbReference type="GO" id="GO:0031593">
    <property type="term" value="F:polyubiquitin modification-dependent protein binding"/>
    <property type="evidence" value="ECO:0007669"/>
    <property type="project" value="UniProtKB-UniRule"/>
</dbReference>
<keyword evidence="1" id="KW-0677">Repeat</keyword>
<dbReference type="NCBIfam" id="TIGR00601">
    <property type="entry name" value="rad23"/>
    <property type="match status" value="1"/>
</dbReference>
<feature type="compositionally biased region" description="Low complexity" evidence="6">
    <location>
        <begin position="197"/>
        <end position="217"/>
    </location>
</feature>
<dbReference type="PANTHER" id="PTHR10621">
    <property type="entry name" value="UV EXCISION REPAIR PROTEIN RAD23"/>
    <property type="match status" value="1"/>
</dbReference>
<feature type="domain" description="UBA" evidence="7">
    <location>
        <begin position="151"/>
        <end position="191"/>
    </location>
</feature>
<dbReference type="InterPro" id="IPR009060">
    <property type="entry name" value="UBA-like_sf"/>
</dbReference>
<dbReference type="GO" id="GO:0003684">
    <property type="term" value="F:damaged DNA binding"/>
    <property type="evidence" value="ECO:0007669"/>
    <property type="project" value="UniProtKB-UniRule"/>
</dbReference>
<dbReference type="AlphaFoldDB" id="A0AAW2YK30"/>
<dbReference type="SUPFAM" id="SSF101238">
    <property type="entry name" value="XPC-binding domain"/>
    <property type="match status" value="1"/>
</dbReference>
<keyword evidence="4 5" id="KW-0539">Nucleus</keyword>
<feature type="domain" description="UBA" evidence="7">
    <location>
        <begin position="348"/>
        <end position="389"/>
    </location>
</feature>
<dbReference type="Pfam" id="PF00240">
    <property type="entry name" value="ubiquitin"/>
    <property type="match status" value="1"/>
</dbReference>
<proteinExistence type="inferred from homology"/>
<dbReference type="SMART" id="SM00165">
    <property type="entry name" value="UBA"/>
    <property type="match status" value="2"/>
</dbReference>
<feature type="region of interest" description="Disordered" evidence="6">
    <location>
        <begin position="78"/>
        <end position="137"/>
    </location>
</feature>
<comment type="similarity">
    <text evidence="5">Belongs to the RAD23 family.</text>
</comment>
<dbReference type="InterPro" id="IPR015940">
    <property type="entry name" value="UBA"/>
</dbReference>
<evidence type="ECO:0000256" key="1">
    <source>
        <dbReference type="ARBA" id="ARBA00022737"/>
    </source>
</evidence>
<dbReference type="Pfam" id="PF00627">
    <property type="entry name" value="UBA"/>
    <property type="match status" value="2"/>
</dbReference>
<keyword evidence="10" id="KW-1185">Reference proteome</keyword>
<dbReference type="GO" id="GO:0005654">
    <property type="term" value="C:nucleoplasm"/>
    <property type="evidence" value="ECO:0007669"/>
    <property type="project" value="TreeGrafter"/>
</dbReference>
<comment type="subcellular location">
    <subcellularLocation>
        <location evidence="5">Nucleus</location>
    </subcellularLocation>
    <subcellularLocation>
        <location evidence="5">Cytoplasm</location>
    </subcellularLocation>
</comment>
<dbReference type="GO" id="GO:0005829">
    <property type="term" value="C:cytosol"/>
    <property type="evidence" value="ECO:0007669"/>
    <property type="project" value="TreeGrafter"/>
</dbReference>
<dbReference type="PROSITE" id="PS50030">
    <property type="entry name" value="UBA"/>
    <property type="match status" value="2"/>
</dbReference>
<dbReference type="InterPro" id="IPR036353">
    <property type="entry name" value="XPC-bd_sf"/>
</dbReference>
<evidence type="ECO:0000259" key="8">
    <source>
        <dbReference type="PROSITE" id="PS50053"/>
    </source>
</evidence>
<evidence type="ECO:0000256" key="3">
    <source>
        <dbReference type="ARBA" id="ARBA00023204"/>
    </source>
</evidence>
<dbReference type="Proteomes" id="UP001431209">
    <property type="component" value="Unassembled WGS sequence"/>
</dbReference>
<feature type="domain" description="Ubiquitin-like" evidence="8">
    <location>
        <begin position="1"/>
        <end position="76"/>
    </location>
</feature>
<dbReference type="FunFam" id="1.10.8.10:FF:000003">
    <property type="entry name" value="UV excision repair protein RAD23 homolog"/>
    <property type="match status" value="1"/>
</dbReference>
<dbReference type="SMART" id="SM00213">
    <property type="entry name" value="UBQ"/>
    <property type="match status" value="1"/>
</dbReference>
<feature type="region of interest" description="Disordered" evidence="6">
    <location>
        <begin position="197"/>
        <end position="218"/>
    </location>
</feature>
<dbReference type="Pfam" id="PF09280">
    <property type="entry name" value="XPC-binding"/>
    <property type="match status" value="1"/>
</dbReference>
<keyword evidence="3 5" id="KW-0234">DNA repair</keyword>
<dbReference type="EMBL" id="JAOPGA020000123">
    <property type="protein sequence ID" value="KAL0476954.1"/>
    <property type="molecule type" value="Genomic_DNA"/>
</dbReference>
<comment type="function">
    <text evidence="5">Multiubiquitin chain receptor involved in modulation of proteasomal degradation. Involved in nucleotide excision repair.</text>
</comment>
<dbReference type="PRINTS" id="PR01839">
    <property type="entry name" value="RAD23PROTEIN"/>
</dbReference>
<evidence type="ECO:0000256" key="6">
    <source>
        <dbReference type="SAM" id="MobiDB-lite"/>
    </source>
</evidence>
<evidence type="ECO:0000313" key="9">
    <source>
        <dbReference type="EMBL" id="KAL0476954.1"/>
    </source>
</evidence>
<dbReference type="InterPro" id="IPR006636">
    <property type="entry name" value="STI1_HS-bd"/>
</dbReference>
<organism evidence="9 10">
    <name type="scientific">Acrasis kona</name>
    <dbReference type="NCBI Taxonomy" id="1008807"/>
    <lineage>
        <taxon>Eukaryota</taxon>
        <taxon>Discoba</taxon>
        <taxon>Heterolobosea</taxon>
        <taxon>Tetramitia</taxon>
        <taxon>Eutetramitia</taxon>
        <taxon>Acrasidae</taxon>
        <taxon>Acrasis</taxon>
    </lineage>
</organism>
<dbReference type="GO" id="GO:0043161">
    <property type="term" value="P:proteasome-mediated ubiquitin-dependent protein catabolic process"/>
    <property type="evidence" value="ECO:0007669"/>
    <property type="project" value="UniProtKB-UniRule"/>
</dbReference>
<sequence>MKVTFRTVTNKNFSLNIEDDTKIADVKKTVEAQGEYQAEGMKLVYKGEFLKDELTIKETNYAESDFIVVVSKKIGAASKKKPTTTTATPSPAPISTPAPVTPAPAPAQSTPPPVTQVTPAPTTTGTVGVTPAPAPLVEPASADANRIVTGDTYKAAVDQFLEMGFEQSQIEACMRAAFNNPERAADYLMGGIPEGLQQASSQQAPPSPSQQDQQQMQLGGDDELYEDEGAYEGGNPLESLLQGGAGGGLGNLSETFPQFNQLRAAIQQNPSLLQPILQRIAQTSPQLYQIIQQNPQEFIRLLNDAPTTGPPQPQQGAGGANPLAAAMGGGGGAHTGPGAPPPGTIFVTPQEKLAIDELVSLGFTRMAAAQAYFACDKNQELAANFLLENQFTDEDMQDFSHQFGGDDNQEGNNQQ</sequence>
<feature type="compositionally biased region" description="Low complexity" evidence="6">
    <location>
        <begin position="115"/>
        <end position="131"/>
    </location>
</feature>
<dbReference type="InterPro" id="IPR000626">
    <property type="entry name" value="Ubiquitin-like_dom"/>
</dbReference>
<dbReference type="CDD" id="cd14281">
    <property type="entry name" value="UBA2_Rad23_like"/>
    <property type="match status" value="1"/>
</dbReference>
<dbReference type="PROSITE" id="PS50053">
    <property type="entry name" value="UBIQUITIN_2"/>
    <property type="match status" value="1"/>
</dbReference>
<keyword evidence="5" id="KW-0963">Cytoplasm</keyword>
<dbReference type="InterPro" id="IPR015360">
    <property type="entry name" value="XPC-bd"/>
</dbReference>
<dbReference type="SUPFAM" id="SSF46934">
    <property type="entry name" value="UBA-like"/>
    <property type="match status" value="2"/>
</dbReference>
<feature type="compositionally biased region" description="Pro residues" evidence="6">
    <location>
        <begin position="90"/>
        <end position="114"/>
    </location>
</feature>
<gene>
    <name evidence="9" type="ORF">AKO1_005602</name>
</gene>
<dbReference type="SUPFAM" id="SSF54236">
    <property type="entry name" value="Ubiquitin-like"/>
    <property type="match status" value="1"/>
</dbReference>
<evidence type="ECO:0000256" key="2">
    <source>
        <dbReference type="ARBA" id="ARBA00022763"/>
    </source>
</evidence>
<dbReference type="Gene3D" id="3.10.20.90">
    <property type="entry name" value="Phosphatidylinositol 3-kinase Catalytic Subunit, Chain A, domain 1"/>
    <property type="match status" value="1"/>
</dbReference>
<dbReference type="PANTHER" id="PTHR10621:SF0">
    <property type="entry name" value="UV EXCISION REPAIR PROTEIN RAD23"/>
    <property type="match status" value="1"/>
</dbReference>
<name>A0AAW2YK30_9EUKA</name>
<evidence type="ECO:0000256" key="5">
    <source>
        <dbReference type="RuleBase" id="RU367049"/>
    </source>
</evidence>
<protein>
    <recommendedName>
        <fullName evidence="5">UV excision repair protein RAD23</fullName>
    </recommendedName>
</protein>
<dbReference type="Gene3D" id="1.10.10.540">
    <property type="entry name" value="XPC-binding domain"/>
    <property type="match status" value="1"/>
</dbReference>
<feature type="region of interest" description="Disordered" evidence="6">
    <location>
        <begin position="306"/>
        <end position="336"/>
    </location>
</feature>